<evidence type="ECO:0000313" key="2">
    <source>
        <dbReference type="Proteomes" id="UP001497680"/>
    </source>
</evidence>
<protein>
    <submittedName>
        <fullName evidence="1">Uncharacterized protein</fullName>
    </submittedName>
</protein>
<keyword evidence="2" id="KW-1185">Reference proteome</keyword>
<comment type="caution">
    <text evidence="1">The sequence shown here is derived from an EMBL/GenBank/DDBJ whole genome shotgun (WGS) entry which is preliminary data.</text>
</comment>
<proteinExistence type="predicted"/>
<dbReference type="Proteomes" id="UP001497680">
    <property type="component" value="Unassembled WGS sequence"/>
</dbReference>
<dbReference type="EMBL" id="MU394334">
    <property type="protein sequence ID" value="KAI6084673.1"/>
    <property type="molecule type" value="Genomic_DNA"/>
</dbReference>
<evidence type="ECO:0000313" key="1">
    <source>
        <dbReference type="EMBL" id="KAI6084673.1"/>
    </source>
</evidence>
<sequence>MAAELFSSEVEALLPKQTTPYITDLETLALGKRHGLATATYINPRDPARVERKCDFIFLQGSPPLEPVGTLMPNVYRDEDGTWCTILVRQFRPNYQGDTIEFPAGFIERNAGETAEGAAVREMEEETTKTGTVLATSPNLTAEPVPVGARLVGVLLHAVDKTGDEAGKQRLDKGEFAVEYKVPLLNLEGRLDDFEMAGIVIDPRVWTFAMGIRCALMLELHEAAKGVDVDTP</sequence>
<organism evidence="1 2">
    <name type="scientific">Hypoxylon rubiginosum</name>
    <dbReference type="NCBI Taxonomy" id="110542"/>
    <lineage>
        <taxon>Eukaryota</taxon>
        <taxon>Fungi</taxon>
        <taxon>Dikarya</taxon>
        <taxon>Ascomycota</taxon>
        <taxon>Pezizomycotina</taxon>
        <taxon>Sordariomycetes</taxon>
        <taxon>Xylariomycetidae</taxon>
        <taxon>Xylariales</taxon>
        <taxon>Hypoxylaceae</taxon>
        <taxon>Hypoxylon</taxon>
    </lineage>
</organism>
<reference evidence="1 2" key="1">
    <citation type="journal article" date="2022" name="New Phytol.">
        <title>Ecological generalism drives hyperdiversity of secondary metabolite gene clusters in xylarialean endophytes.</title>
        <authorList>
            <person name="Franco M.E.E."/>
            <person name="Wisecaver J.H."/>
            <person name="Arnold A.E."/>
            <person name="Ju Y.M."/>
            <person name="Slot J.C."/>
            <person name="Ahrendt S."/>
            <person name="Moore L.P."/>
            <person name="Eastman K.E."/>
            <person name="Scott K."/>
            <person name="Konkel Z."/>
            <person name="Mondo S.J."/>
            <person name="Kuo A."/>
            <person name="Hayes R.D."/>
            <person name="Haridas S."/>
            <person name="Andreopoulos B."/>
            <person name="Riley R."/>
            <person name="LaButti K."/>
            <person name="Pangilinan J."/>
            <person name="Lipzen A."/>
            <person name="Amirebrahimi M."/>
            <person name="Yan J."/>
            <person name="Adam C."/>
            <person name="Keymanesh K."/>
            <person name="Ng V."/>
            <person name="Louie K."/>
            <person name="Northen T."/>
            <person name="Drula E."/>
            <person name="Henrissat B."/>
            <person name="Hsieh H.M."/>
            <person name="Youens-Clark K."/>
            <person name="Lutzoni F."/>
            <person name="Miadlikowska J."/>
            <person name="Eastwood D.C."/>
            <person name="Hamelin R.C."/>
            <person name="Grigoriev I.V."/>
            <person name="U'Ren J.M."/>
        </authorList>
    </citation>
    <scope>NUCLEOTIDE SEQUENCE [LARGE SCALE GENOMIC DNA]</scope>
    <source>
        <strain evidence="1 2">ER1909</strain>
    </source>
</reference>
<accession>A0ACC0CW10</accession>
<name>A0ACC0CW10_9PEZI</name>
<gene>
    <name evidence="1" type="ORF">F4821DRAFT_242428</name>
</gene>